<dbReference type="Pfam" id="PF00651">
    <property type="entry name" value="BTB"/>
    <property type="match status" value="1"/>
</dbReference>
<evidence type="ECO:0000313" key="2">
    <source>
        <dbReference type="EMBL" id="KAF6747402.1"/>
    </source>
</evidence>
<dbReference type="Proteomes" id="UP000521943">
    <property type="component" value="Unassembled WGS sequence"/>
</dbReference>
<sequence length="112" mass="12875">QVEHTLFRVPRHRLDEASDVFANKFRPQTAEEGQSDDNPIVIEGCKSSEFESLLKYMYLSYPVVTLSTTITLSKKEWLDILKLSTAWKMDAVRLRTMNIRGLGVDPMLNQTI</sequence>
<protein>
    <recommendedName>
        <fullName evidence="1">BTB domain-containing protein</fullName>
    </recommendedName>
</protein>
<reference evidence="2 3" key="1">
    <citation type="submission" date="2020-07" db="EMBL/GenBank/DDBJ databases">
        <title>Comparative genomics of pyrophilous fungi reveals a link between fire events and developmental genes.</title>
        <authorList>
            <consortium name="DOE Joint Genome Institute"/>
            <person name="Steindorff A.S."/>
            <person name="Carver A."/>
            <person name="Calhoun S."/>
            <person name="Stillman K."/>
            <person name="Liu H."/>
            <person name="Lipzen A."/>
            <person name="Pangilinan J."/>
            <person name="Labutti K."/>
            <person name="Bruns T.D."/>
            <person name="Grigoriev I.V."/>
        </authorList>
    </citation>
    <scope>NUCLEOTIDE SEQUENCE [LARGE SCALE GENOMIC DNA]</scope>
    <source>
        <strain evidence="2 3">CBS 144469</strain>
    </source>
</reference>
<proteinExistence type="predicted"/>
<dbReference type="AlphaFoldDB" id="A0A8H6HJM4"/>
<dbReference type="EMBL" id="JACGCI010000081">
    <property type="protein sequence ID" value="KAF6747402.1"/>
    <property type="molecule type" value="Genomic_DNA"/>
</dbReference>
<dbReference type="SUPFAM" id="SSF54695">
    <property type="entry name" value="POZ domain"/>
    <property type="match status" value="1"/>
</dbReference>
<dbReference type="OrthoDB" id="2593747at2759"/>
<evidence type="ECO:0000259" key="1">
    <source>
        <dbReference type="PROSITE" id="PS50097"/>
    </source>
</evidence>
<feature type="domain" description="BTB" evidence="1">
    <location>
        <begin position="1"/>
        <end position="58"/>
    </location>
</feature>
<dbReference type="PROSITE" id="PS50097">
    <property type="entry name" value="BTB"/>
    <property type="match status" value="1"/>
</dbReference>
<dbReference type="InterPro" id="IPR011333">
    <property type="entry name" value="SKP1/BTB/POZ_sf"/>
</dbReference>
<keyword evidence="3" id="KW-1185">Reference proteome</keyword>
<dbReference type="InterPro" id="IPR000210">
    <property type="entry name" value="BTB/POZ_dom"/>
</dbReference>
<organism evidence="2 3">
    <name type="scientific">Ephemerocybe angulata</name>
    <dbReference type="NCBI Taxonomy" id="980116"/>
    <lineage>
        <taxon>Eukaryota</taxon>
        <taxon>Fungi</taxon>
        <taxon>Dikarya</taxon>
        <taxon>Basidiomycota</taxon>
        <taxon>Agaricomycotina</taxon>
        <taxon>Agaricomycetes</taxon>
        <taxon>Agaricomycetidae</taxon>
        <taxon>Agaricales</taxon>
        <taxon>Agaricineae</taxon>
        <taxon>Psathyrellaceae</taxon>
        <taxon>Ephemerocybe</taxon>
    </lineage>
</organism>
<dbReference type="CDD" id="cd18186">
    <property type="entry name" value="BTB_POZ_ZBTB_KLHL-like"/>
    <property type="match status" value="1"/>
</dbReference>
<feature type="non-terminal residue" evidence="2">
    <location>
        <position position="112"/>
    </location>
</feature>
<dbReference type="Gene3D" id="3.30.710.10">
    <property type="entry name" value="Potassium Channel Kv1.1, Chain A"/>
    <property type="match status" value="1"/>
</dbReference>
<accession>A0A8H6HJM4</accession>
<name>A0A8H6HJM4_9AGAR</name>
<evidence type="ECO:0000313" key="3">
    <source>
        <dbReference type="Proteomes" id="UP000521943"/>
    </source>
</evidence>
<comment type="caution">
    <text evidence="2">The sequence shown here is derived from an EMBL/GenBank/DDBJ whole genome shotgun (WGS) entry which is preliminary data.</text>
</comment>
<gene>
    <name evidence="2" type="ORF">DFP72DRAFT_821736</name>
</gene>